<proteinExistence type="predicted"/>
<organism evidence="1 2">
    <name type="scientific">Anaerocolumna cellulosilytica</name>
    <dbReference type="NCBI Taxonomy" id="433286"/>
    <lineage>
        <taxon>Bacteria</taxon>
        <taxon>Bacillati</taxon>
        <taxon>Bacillota</taxon>
        <taxon>Clostridia</taxon>
        <taxon>Lachnospirales</taxon>
        <taxon>Lachnospiraceae</taxon>
        <taxon>Anaerocolumna</taxon>
    </lineage>
</organism>
<dbReference type="Proteomes" id="UP000515561">
    <property type="component" value="Chromosome"/>
</dbReference>
<protein>
    <submittedName>
        <fullName evidence="1">Uncharacterized protein</fullName>
    </submittedName>
</protein>
<dbReference type="RefSeq" id="WP_184095207.1">
    <property type="nucleotide sequence ID" value="NZ_AP023367.1"/>
</dbReference>
<evidence type="ECO:0000313" key="1">
    <source>
        <dbReference type="EMBL" id="BCJ93103.1"/>
    </source>
</evidence>
<evidence type="ECO:0000313" key="2">
    <source>
        <dbReference type="Proteomes" id="UP000515561"/>
    </source>
</evidence>
<accession>A0A6S6QP24</accession>
<reference evidence="1 2" key="1">
    <citation type="journal article" date="2016" name="Int. J. Syst. Evol. Microbiol.">
        <title>Descriptions of Anaerotaenia torta gen. nov., sp. nov. and Anaerocolumna cellulosilytica gen. nov., sp. nov. isolated from a methanogenic reactor of cattle waste.</title>
        <authorList>
            <person name="Uek A."/>
            <person name="Ohtaki Y."/>
            <person name="Kaku N."/>
            <person name="Ueki K."/>
        </authorList>
    </citation>
    <scope>NUCLEOTIDE SEQUENCE [LARGE SCALE GENOMIC DNA]</scope>
    <source>
        <strain evidence="1 2">SN021</strain>
    </source>
</reference>
<keyword evidence="2" id="KW-1185">Reference proteome</keyword>
<sequence>MVSWFKKKKTIWVDIDYENLTLDELVKKAVECAAEAKIPLDYTPDSIEKLEELLENYYKSKLARNKEENKIWNMSLIFGCYLGQTLLYNVLYEKGYKWKIENGVPVLSHDEKNIMSPVSKVYKRLTEGSGDSVKSFYDVAVAIAEGKINFNK</sequence>
<gene>
    <name evidence="1" type="ORF">acsn021_06720</name>
</gene>
<dbReference type="AlphaFoldDB" id="A0A6S6QP24"/>
<dbReference type="KEGG" id="acel:acsn021_06720"/>
<dbReference type="EMBL" id="AP023367">
    <property type="protein sequence ID" value="BCJ93103.1"/>
    <property type="molecule type" value="Genomic_DNA"/>
</dbReference>
<name>A0A6S6QP24_9FIRM</name>